<organism evidence="2 3">
    <name type="scientific">Micromonospora noduli</name>
    <dbReference type="NCBI Taxonomy" id="709876"/>
    <lineage>
        <taxon>Bacteria</taxon>
        <taxon>Bacillati</taxon>
        <taxon>Actinomycetota</taxon>
        <taxon>Actinomycetes</taxon>
        <taxon>Micromonosporales</taxon>
        <taxon>Micromonosporaceae</taxon>
        <taxon>Micromonospora</taxon>
    </lineage>
</organism>
<reference evidence="2 3" key="1">
    <citation type="submission" date="2018-03" db="EMBL/GenBank/DDBJ databases">
        <title>Defining the species Micromonospora saelicesensis and Micromonospora noduli under the framework of genomics.</title>
        <authorList>
            <person name="Riesco R."/>
            <person name="Trujillo M.E."/>
        </authorList>
    </citation>
    <scope>NUCLEOTIDE SEQUENCE [LARGE SCALE GENOMIC DNA]</scope>
    <source>
        <strain evidence="2 3">LAH08</strain>
    </source>
</reference>
<sequence>MNSHINDDPAIPDPEERAARNTALFRDNIETGFWDDDGRPAPWPDDIDEWQQPATTNPWHSCPETRSIP</sequence>
<proteinExistence type="predicted"/>
<comment type="caution">
    <text evidence="2">The sequence shown here is derived from an EMBL/GenBank/DDBJ whole genome shotgun (WGS) entry which is preliminary data.</text>
</comment>
<dbReference type="Proteomes" id="UP000248966">
    <property type="component" value="Unassembled WGS sequence"/>
</dbReference>
<evidence type="ECO:0000313" key="2">
    <source>
        <dbReference type="EMBL" id="RAO04183.1"/>
    </source>
</evidence>
<gene>
    <name evidence="2" type="ORF">LAH08_01531</name>
</gene>
<protein>
    <submittedName>
        <fullName evidence="2">Uncharacterized protein</fullName>
    </submittedName>
</protein>
<feature type="region of interest" description="Disordered" evidence="1">
    <location>
        <begin position="1"/>
        <end position="69"/>
    </location>
</feature>
<dbReference type="AlphaFoldDB" id="A0A328NBC5"/>
<accession>A0A328NBC5</accession>
<dbReference type="EMBL" id="PYAA01000008">
    <property type="protein sequence ID" value="RAO04183.1"/>
    <property type="molecule type" value="Genomic_DNA"/>
</dbReference>
<evidence type="ECO:0000313" key="3">
    <source>
        <dbReference type="Proteomes" id="UP000248966"/>
    </source>
</evidence>
<dbReference type="RefSeq" id="WP_146754545.1">
    <property type="nucleotide sequence ID" value="NZ_PYAA01000008.1"/>
</dbReference>
<name>A0A328NBC5_9ACTN</name>
<evidence type="ECO:0000256" key="1">
    <source>
        <dbReference type="SAM" id="MobiDB-lite"/>
    </source>
</evidence>